<keyword evidence="2" id="KW-1185">Reference proteome</keyword>
<dbReference type="Proteomes" id="UP001472677">
    <property type="component" value="Unassembled WGS sequence"/>
</dbReference>
<gene>
    <name evidence="1" type="ORF">V6N12_052063</name>
</gene>
<evidence type="ECO:0008006" key="3">
    <source>
        <dbReference type="Google" id="ProtNLM"/>
    </source>
</evidence>
<dbReference type="EMBL" id="JBBPBM010000001">
    <property type="protein sequence ID" value="KAK8602249.1"/>
    <property type="molecule type" value="Genomic_DNA"/>
</dbReference>
<comment type="caution">
    <text evidence="1">The sequence shown here is derived from an EMBL/GenBank/DDBJ whole genome shotgun (WGS) entry which is preliminary data.</text>
</comment>
<evidence type="ECO:0000313" key="1">
    <source>
        <dbReference type="EMBL" id="KAK8602249.1"/>
    </source>
</evidence>
<accession>A0ABR2GH71</accession>
<reference evidence="1 2" key="1">
    <citation type="journal article" date="2024" name="G3 (Bethesda)">
        <title>Genome assembly of Hibiscus sabdariffa L. provides insights into metabolisms of medicinal natural products.</title>
        <authorList>
            <person name="Kim T."/>
        </authorList>
    </citation>
    <scope>NUCLEOTIDE SEQUENCE [LARGE SCALE GENOMIC DNA]</scope>
    <source>
        <strain evidence="1">TK-2024</strain>
        <tissue evidence="1">Old leaves</tissue>
    </source>
</reference>
<proteinExistence type="predicted"/>
<organism evidence="1 2">
    <name type="scientific">Hibiscus sabdariffa</name>
    <name type="common">roselle</name>
    <dbReference type="NCBI Taxonomy" id="183260"/>
    <lineage>
        <taxon>Eukaryota</taxon>
        <taxon>Viridiplantae</taxon>
        <taxon>Streptophyta</taxon>
        <taxon>Embryophyta</taxon>
        <taxon>Tracheophyta</taxon>
        <taxon>Spermatophyta</taxon>
        <taxon>Magnoliopsida</taxon>
        <taxon>eudicotyledons</taxon>
        <taxon>Gunneridae</taxon>
        <taxon>Pentapetalae</taxon>
        <taxon>rosids</taxon>
        <taxon>malvids</taxon>
        <taxon>Malvales</taxon>
        <taxon>Malvaceae</taxon>
        <taxon>Malvoideae</taxon>
        <taxon>Hibiscus</taxon>
    </lineage>
</organism>
<sequence>MLHSRLVSSRLPAALALSSVTRAIHRLRQRSWVIEFIWEADMVADRIAKMSKPALSRTNIIDSSPSFLEDMLLTETFSDLLMVKLSLISSTA</sequence>
<evidence type="ECO:0000313" key="2">
    <source>
        <dbReference type="Proteomes" id="UP001472677"/>
    </source>
</evidence>
<protein>
    <recommendedName>
        <fullName evidence="3">Secreted protein</fullName>
    </recommendedName>
</protein>
<name>A0ABR2GH71_9ROSI</name>